<sequence>MESSQWGASVRPFGRDISTFRLEGVPWGDANRTSIHTRQEGEEGGSIPQQRFSWKLRILGKGNLSGKTLLYFLADRKWRSAPEGHSLSEESGGARNLGHSQGGPGSDYKMPKFVSVDLVIGLDSIREAQLSYGTIFEFREVVLERVPVPVVDLCDGESTEGPVAQEAEFEIEIEEDPSEPETDLGRIAEPEGDAPIELGGTDTYIASLPSSLAQLKTLLIGLVQSWRLGRDVLVVSTTRQKSTLDGLPGCLYILVVRIVMFDVLTSAWGEFYGEVEQKIKVELFLEQLNDIYDTLKYGDSIRVMLAAFRLRGVAKDWWLRTFEARALKDQPWTRNNYTAKFNRLAKHCLRLIDTEENKTRQFINGLKVELQLSLALLRLMGFMAMVEAAIRIEMADQTVVQRKMATGLVAPSYKCPGQGPWKLGYSKRPQCELRTGNRNRQNPTPGGVHV</sequence>
<keyword evidence="2" id="KW-1185">Reference proteome</keyword>
<comment type="caution">
    <text evidence="1">The sequence shown here is derived from an EMBL/GenBank/DDBJ whole genome shotgun (WGS) entry which is preliminary data.</text>
</comment>
<reference evidence="2" key="1">
    <citation type="journal article" date="2023" name="Nat. Plants">
        <title>Single-cell RNA sequencing provides a high-resolution roadmap for understanding the multicellular compartmentation of specialized metabolism.</title>
        <authorList>
            <person name="Sun S."/>
            <person name="Shen X."/>
            <person name="Li Y."/>
            <person name="Li Y."/>
            <person name="Wang S."/>
            <person name="Li R."/>
            <person name="Zhang H."/>
            <person name="Shen G."/>
            <person name="Guo B."/>
            <person name="Wei J."/>
            <person name="Xu J."/>
            <person name="St-Pierre B."/>
            <person name="Chen S."/>
            <person name="Sun C."/>
        </authorList>
    </citation>
    <scope>NUCLEOTIDE SEQUENCE [LARGE SCALE GENOMIC DNA]</scope>
</reference>
<dbReference type="Proteomes" id="UP001060085">
    <property type="component" value="Linkage Group LG07"/>
</dbReference>
<name>A0ACB9ZXY4_CATRO</name>
<accession>A0ACB9ZXY4</accession>
<dbReference type="EMBL" id="CM044707">
    <property type="protein sequence ID" value="KAI5653130.1"/>
    <property type="molecule type" value="Genomic_DNA"/>
</dbReference>
<evidence type="ECO:0000313" key="1">
    <source>
        <dbReference type="EMBL" id="KAI5653130.1"/>
    </source>
</evidence>
<proteinExistence type="predicted"/>
<organism evidence="1 2">
    <name type="scientific">Catharanthus roseus</name>
    <name type="common">Madagascar periwinkle</name>
    <name type="synonym">Vinca rosea</name>
    <dbReference type="NCBI Taxonomy" id="4058"/>
    <lineage>
        <taxon>Eukaryota</taxon>
        <taxon>Viridiplantae</taxon>
        <taxon>Streptophyta</taxon>
        <taxon>Embryophyta</taxon>
        <taxon>Tracheophyta</taxon>
        <taxon>Spermatophyta</taxon>
        <taxon>Magnoliopsida</taxon>
        <taxon>eudicotyledons</taxon>
        <taxon>Gunneridae</taxon>
        <taxon>Pentapetalae</taxon>
        <taxon>asterids</taxon>
        <taxon>lamiids</taxon>
        <taxon>Gentianales</taxon>
        <taxon>Apocynaceae</taxon>
        <taxon>Rauvolfioideae</taxon>
        <taxon>Vinceae</taxon>
        <taxon>Catharanthinae</taxon>
        <taxon>Catharanthus</taxon>
    </lineage>
</organism>
<protein>
    <submittedName>
        <fullName evidence="1">Uncharacterized protein</fullName>
    </submittedName>
</protein>
<gene>
    <name evidence="1" type="ORF">M9H77_30317</name>
</gene>
<evidence type="ECO:0000313" key="2">
    <source>
        <dbReference type="Proteomes" id="UP001060085"/>
    </source>
</evidence>